<dbReference type="OrthoDB" id="9806250at2"/>
<organism evidence="1 2">
    <name type="scientific">Pigmentiphaga aceris</name>
    <dbReference type="NCBI Taxonomy" id="1940612"/>
    <lineage>
        <taxon>Bacteria</taxon>
        <taxon>Pseudomonadati</taxon>
        <taxon>Pseudomonadota</taxon>
        <taxon>Betaproteobacteria</taxon>
        <taxon>Burkholderiales</taxon>
        <taxon>Alcaligenaceae</taxon>
        <taxon>Pigmentiphaga</taxon>
    </lineage>
</organism>
<reference evidence="1 2" key="1">
    <citation type="submission" date="2019-08" db="EMBL/GenBank/DDBJ databases">
        <title>Amphibian skin-associated Pigmentiphaga: genome sequence and occurrence across geography and hosts.</title>
        <authorList>
            <person name="Bletz M.C."/>
            <person name="Bunk B."/>
            <person name="Sproeer C."/>
            <person name="Biwer P."/>
            <person name="Reiter S."/>
            <person name="Rabemananjara F.C.E."/>
            <person name="Schulz S."/>
            <person name="Overmann J."/>
            <person name="Vences M."/>
        </authorList>
    </citation>
    <scope>NUCLEOTIDE SEQUENCE [LARGE SCALE GENOMIC DNA]</scope>
    <source>
        <strain evidence="1 2">Mada1488</strain>
    </source>
</reference>
<protein>
    <submittedName>
        <fullName evidence="1">DUF481 domain-containing protein</fullName>
    </submittedName>
</protein>
<dbReference type="EMBL" id="CP043046">
    <property type="protein sequence ID" value="QEI04649.1"/>
    <property type="molecule type" value="Genomic_DNA"/>
</dbReference>
<sequence>MENGDRLTGTIKSMDGGKLLIETPYGGVISVDKTAIRTLESKTAVLIPGGLKEADKQVELRASEPGKVAVVADNTQQVTPLSDLDTFMKPRTRIPDLVWKGNVALGLNSKKASTDTRNYSAIFNGEASHGDWRHILGAHYNRDTEDDDINTDNYGGRYSLDYFLSDKLFWEARTFYKRDQVEDVSRQFALGTGPGYQFWDDELGAFSLTGLVGRVYYKYQDSTRDNFYAAGVRWDYRRVLYNQRMEAFVKGEFSRPLSNTADFTLDLETGLRYKLTDWAALTLSYGRAQVSGGRQTVNERRFMTGLGMTW</sequence>
<dbReference type="InterPro" id="IPR007433">
    <property type="entry name" value="DUF481"/>
</dbReference>
<evidence type="ECO:0000313" key="1">
    <source>
        <dbReference type="EMBL" id="QEI04649.1"/>
    </source>
</evidence>
<keyword evidence="2" id="KW-1185">Reference proteome</keyword>
<dbReference type="Pfam" id="PF04338">
    <property type="entry name" value="DUF481"/>
    <property type="match status" value="1"/>
</dbReference>
<gene>
    <name evidence="1" type="ORF">FXN63_01450</name>
</gene>
<proteinExistence type="predicted"/>
<dbReference type="AlphaFoldDB" id="A0A5C0ARD2"/>
<name>A0A5C0ARD2_9BURK</name>
<dbReference type="KEGG" id="pacr:FXN63_01450"/>
<evidence type="ECO:0000313" key="2">
    <source>
        <dbReference type="Proteomes" id="UP000325161"/>
    </source>
</evidence>
<accession>A0A5C0ARD2</accession>
<dbReference type="SUPFAM" id="SSF56935">
    <property type="entry name" value="Porins"/>
    <property type="match status" value="1"/>
</dbReference>
<dbReference type="Proteomes" id="UP000325161">
    <property type="component" value="Chromosome"/>
</dbReference>
<dbReference type="RefSeq" id="WP_148812156.1">
    <property type="nucleotide sequence ID" value="NZ_CP043046.1"/>
</dbReference>